<dbReference type="Pfam" id="PF01551">
    <property type="entry name" value="Peptidase_M23"/>
    <property type="match status" value="1"/>
</dbReference>
<dbReference type="Gene3D" id="1.10.530.10">
    <property type="match status" value="1"/>
</dbReference>
<dbReference type="CDD" id="cd12797">
    <property type="entry name" value="M23_peptidase"/>
    <property type="match status" value="1"/>
</dbReference>
<feature type="domain" description="M23ase beta-sheet core" evidence="3">
    <location>
        <begin position="518"/>
        <end position="625"/>
    </location>
</feature>
<protein>
    <submittedName>
        <fullName evidence="4">Peptidoglycan DD-metalloendopeptidase family protein</fullName>
    </submittedName>
</protein>
<gene>
    <name evidence="4" type="ORF">FZD47_20875</name>
</gene>
<dbReference type="InterPro" id="IPR016047">
    <property type="entry name" value="M23ase_b-sheet_dom"/>
</dbReference>
<dbReference type="PANTHER" id="PTHR21666">
    <property type="entry name" value="PEPTIDASE-RELATED"/>
    <property type="match status" value="1"/>
</dbReference>
<dbReference type="EMBL" id="VTES01000006">
    <property type="protein sequence ID" value="TYS60665.1"/>
    <property type="molecule type" value="Genomic_DNA"/>
</dbReference>
<dbReference type="InterPro" id="IPR011055">
    <property type="entry name" value="Dup_hybrid_motif"/>
</dbReference>
<dbReference type="RefSeq" id="WP_148950813.1">
    <property type="nucleotide sequence ID" value="NZ_VTES01000006.1"/>
</dbReference>
<dbReference type="SUPFAM" id="SSF51261">
    <property type="entry name" value="Duplicated hybrid motif"/>
    <property type="match status" value="1"/>
</dbReference>
<evidence type="ECO:0000256" key="2">
    <source>
        <dbReference type="SAM" id="Phobius"/>
    </source>
</evidence>
<evidence type="ECO:0000313" key="5">
    <source>
        <dbReference type="Proteomes" id="UP000323732"/>
    </source>
</evidence>
<keyword evidence="2" id="KW-0472">Membrane</keyword>
<reference evidence="4 5" key="1">
    <citation type="submission" date="2019-08" db="EMBL/GenBank/DDBJ databases">
        <title>Bacillus genomes from the desert of Cuatro Cienegas, Coahuila.</title>
        <authorList>
            <person name="Olmedo-Alvarez G."/>
        </authorList>
    </citation>
    <scope>NUCLEOTIDE SEQUENCE [LARGE SCALE GENOMIC DNA]</scope>
    <source>
        <strain evidence="4 5">CH37_1T</strain>
    </source>
</reference>
<dbReference type="SUPFAM" id="SSF53955">
    <property type="entry name" value="Lysozyme-like"/>
    <property type="match status" value="1"/>
</dbReference>
<evidence type="ECO:0000259" key="3">
    <source>
        <dbReference type="Pfam" id="PF01551"/>
    </source>
</evidence>
<feature type="region of interest" description="Disordered" evidence="1">
    <location>
        <begin position="229"/>
        <end position="248"/>
    </location>
</feature>
<dbReference type="PANTHER" id="PTHR21666:SF270">
    <property type="entry name" value="MUREIN HYDROLASE ACTIVATOR ENVC"/>
    <property type="match status" value="1"/>
</dbReference>
<feature type="transmembrane region" description="Helical" evidence="2">
    <location>
        <begin position="63"/>
        <end position="85"/>
    </location>
</feature>
<accession>A0A5D4SAI7</accession>
<proteinExistence type="predicted"/>
<dbReference type="Proteomes" id="UP000323732">
    <property type="component" value="Unassembled WGS sequence"/>
</dbReference>
<dbReference type="GO" id="GO:0004222">
    <property type="term" value="F:metalloendopeptidase activity"/>
    <property type="evidence" value="ECO:0007669"/>
    <property type="project" value="TreeGrafter"/>
</dbReference>
<keyword evidence="2" id="KW-0812">Transmembrane</keyword>
<keyword evidence="2" id="KW-1133">Transmembrane helix</keyword>
<feature type="compositionally biased region" description="Low complexity" evidence="1">
    <location>
        <begin position="235"/>
        <end position="248"/>
    </location>
</feature>
<evidence type="ECO:0000313" key="4">
    <source>
        <dbReference type="EMBL" id="TYS60665.1"/>
    </source>
</evidence>
<name>A0A5D4SAI7_9BACI</name>
<dbReference type="InterPro" id="IPR050570">
    <property type="entry name" value="Cell_wall_metabolism_enzyme"/>
</dbReference>
<evidence type="ECO:0000256" key="1">
    <source>
        <dbReference type="SAM" id="MobiDB-lite"/>
    </source>
</evidence>
<dbReference type="AlphaFoldDB" id="A0A5D4SAI7"/>
<dbReference type="Gene3D" id="2.70.70.10">
    <property type="entry name" value="Glucose Permease (Domain IIA)"/>
    <property type="match status" value="1"/>
</dbReference>
<organism evidence="4 5">
    <name type="scientific">Bacillus infantis</name>
    <dbReference type="NCBI Taxonomy" id="324767"/>
    <lineage>
        <taxon>Bacteria</taxon>
        <taxon>Bacillati</taxon>
        <taxon>Bacillota</taxon>
        <taxon>Bacilli</taxon>
        <taxon>Bacillales</taxon>
        <taxon>Bacillaceae</taxon>
        <taxon>Bacillus</taxon>
    </lineage>
</organism>
<comment type="caution">
    <text evidence="4">The sequence shown here is derived from an EMBL/GenBank/DDBJ whole genome shotgun (WGS) entry which is preliminary data.</text>
</comment>
<dbReference type="CDD" id="cd13399">
    <property type="entry name" value="Slt35-like"/>
    <property type="match status" value="1"/>
</dbReference>
<sequence>MQPQEDKNHVAEIAKQKAKKVAKRKVKAAAKKLGKAAAKAAAHAVAAAFKSLISFLGAIGMPYILIIGGVLLLLFLLYVAVTLLFTTDSSLLNPEQKAFQSYIIAEADATVDMSRPEQIPYRVPHELIVAAMQLYDSTKHGQSDREAVHTMAQALKPIFKYTKLEGSIETEITTCTNGSCSKNTTRKPFFIEPLERVDAWDRIMTATFTPYTTEWQVSVSESTTYVEVPKTAPGTETPTEYVSEPVTTTTTTKTRAHTFIPNEVVTEDYTHYDRVLSQPPFSYGQEDKYLVEALYQATGNHIRYKEWLTGNSMIGFEGSVTPGAGIPPEFMKYYLEAEKIYKVDWYYIAALHFVETGFSTHPTMVSGAGAEGHFQFMPCTWHGWKVPSCKGTNGNAEIPASIKYNPMKIKEYGGYGVDANKNGIASPWELEDAIHTSAAYLNKNGYSQNINGAIYAYNHADWYVAKVNEAATRFKEQATYSPDSGSIPPLKPGSFMRPAAGPKSSGFGYRTINGKTSLHAGTDISGQGKTNVPIVSSADGVVSRVYTGCPPQGSYGSKCGGGFGNHVYIKHKVDGQTYEAVYAHMSKVTVSLNQTVKQGEFIGVMGTSGSSTGIHLHFEIHKNQRVSRNSALNPELFISF</sequence>
<dbReference type="InterPro" id="IPR023346">
    <property type="entry name" value="Lysozyme-like_dom_sf"/>
</dbReference>